<evidence type="ECO:0000259" key="2">
    <source>
        <dbReference type="Pfam" id="PF14040"/>
    </source>
</evidence>
<accession>A0ABR3IQ07</accession>
<comment type="caution">
    <text evidence="3">The sequence shown here is derived from an EMBL/GenBank/DDBJ whole genome shotgun (WGS) entry which is preliminary data.</text>
</comment>
<gene>
    <name evidence="3" type="ORF">HGRIS_000878</name>
</gene>
<dbReference type="Pfam" id="PF14040">
    <property type="entry name" value="DNase_NucA_NucB"/>
    <property type="match status" value="1"/>
</dbReference>
<organism evidence="3 4">
    <name type="scientific">Hohenbuehelia grisea</name>
    <dbReference type="NCBI Taxonomy" id="104357"/>
    <lineage>
        <taxon>Eukaryota</taxon>
        <taxon>Fungi</taxon>
        <taxon>Dikarya</taxon>
        <taxon>Basidiomycota</taxon>
        <taxon>Agaricomycotina</taxon>
        <taxon>Agaricomycetes</taxon>
        <taxon>Agaricomycetidae</taxon>
        <taxon>Agaricales</taxon>
        <taxon>Pleurotineae</taxon>
        <taxon>Pleurotaceae</taxon>
        <taxon>Hohenbuehelia</taxon>
    </lineage>
</organism>
<evidence type="ECO:0000313" key="4">
    <source>
        <dbReference type="Proteomes" id="UP001556367"/>
    </source>
</evidence>
<proteinExistence type="predicted"/>
<sequence>MLFLSFVSLAALFGGITSATPATTSHVFTFDCEAAKGPCDTHCFARFCGDLDYTTKGFHFDGTYTKSRPRKGSKGTVADYRGAAIGCGVRNPCESLGLSCDEVPYASTYDGGLGCFAQGKTGVYYSGTIHCVPVGEHAAFNKLLTTFYESARLRDGDKL</sequence>
<name>A0ABR3IQ07_9AGAR</name>
<keyword evidence="4" id="KW-1185">Reference proteome</keyword>
<dbReference type="Proteomes" id="UP001556367">
    <property type="component" value="Unassembled WGS sequence"/>
</dbReference>
<keyword evidence="1" id="KW-0732">Signal</keyword>
<evidence type="ECO:0000256" key="1">
    <source>
        <dbReference type="SAM" id="SignalP"/>
    </source>
</evidence>
<feature type="chain" id="PRO_5046812980" description="Deoxyribonuclease NucA/NucB domain-containing protein" evidence="1">
    <location>
        <begin position="19"/>
        <end position="159"/>
    </location>
</feature>
<feature type="domain" description="Deoxyribonuclease NucA/NucB" evidence="2">
    <location>
        <begin position="58"/>
        <end position="158"/>
    </location>
</feature>
<protein>
    <recommendedName>
        <fullName evidence="2">Deoxyribonuclease NucA/NucB domain-containing protein</fullName>
    </recommendedName>
</protein>
<reference evidence="4" key="1">
    <citation type="submission" date="2024-06" db="EMBL/GenBank/DDBJ databases">
        <title>Multi-omics analyses provide insights into the biosynthesis of the anticancer antibiotic pleurotin in Hohenbuehelia grisea.</title>
        <authorList>
            <person name="Weaver J.A."/>
            <person name="Alberti F."/>
        </authorList>
    </citation>
    <scope>NUCLEOTIDE SEQUENCE [LARGE SCALE GENOMIC DNA]</scope>
    <source>
        <strain evidence="4">T-177</strain>
    </source>
</reference>
<feature type="signal peptide" evidence="1">
    <location>
        <begin position="1"/>
        <end position="18"/>
    </location>
</feature>
<dbReference type="EMBL" id="JASNQZ010000018">
    <property type="protein sequence ID" value="KAL0945383.1"/>
    <property type="molecule type" value="Genomic_DNA"/>
</dbReference>
<evidence type="ECO:0000313" key="3">
    <source>
        <dbReference type="EMBL" id="KAL0945383.1"/>
    </source>
</evidence>
<dbReference type="InterPro" id="IPR029476">
    <property type="entry name" value="DNase_NucA_NucB"/>
</dbReference>